<dbReference type="Gene3D" id="1.10.10.10">
    <property type="entry name" value="Winged helix-like DNA-binding domain superfamily/Winged helix DNA-binding domain"/>
    <property type="match status" value="1"/>
</dbReference>
<reference evidence="2 3" key="1">
    <citation type="submission" date="2017-12" db="EMBL/GenBank/DDBJ databases">
        <title>Sequencing the genomes of 1000 Actinobacteria strains.</title>
        <authorList>
            <person name="Klenk H.-P."/>
        </authorList>
    </citation>
    <scope>NUCLEOTIDE SEQUENCE [LARGE SCALE GENOMIC DNA]</scope>
    <source>
        <strain evidence="2 3">DSM 45165</strain>
    </source>
</reference>
<proteinExistence type="predicted"/>
<dbReference type="CDD" id="cd00090">
    <property type="entry name" value="HTH_ARSR"/>
    <property type="match status" value="1"/>
</dbReference>
<gene>
    <name evidence="2" type="ORF">ATK30_0916</name>
</gene>
<evidence type="ECO:0000256" key="1">
    <source>
        <dbReference type="SAM" id="MobiDB-lite"/>
    </source>
</evidence>
<dbReference type="InterPro" id="IPR011991">
    <property type="entry name" value="ArsR-like_HTH"/>
</dbReference>
<feature type="region of interest" description="Disordered" evidence="1">
    <location>
        <begin position="229"/>
        <end position="248"/>
    </location>
</feature>
<name>A0A2N3X1D4_9PSEU</name>
<evidence type="ECO:0000313" key="2">
    <source>
        <dbReference type="EMBL" id="PKV99919.1"/>
    </source>
</evidence>
<evidence type="ECO:0000313" key="3">
    <source>
        <dbReference type="Proteomes" id="UP000233750"/>
    </source>
</evidence>
<dbReference type="EMBL" id="PJMY01000002">
    <property type="protein sequence ID" value="PKV99919.1"/>
    <property type="molecule type" value="Genomic_DNA"/>
</dbReference>
<dbReference type="Pfam" id="PF12840">
    <property type="entry name" value="HTH_20"/>
    <property type="match status" value="1"/>
</dbReference>
<accession>A0A2N3X1D4</accession>
<dbReference type="SUPFAM" id="SSF46785">
    <property type="entry name" value="Winged helix' DNA-binding domain"/>
    <property type="match status" value="1"/>
</dbReference>
<comment type="caution">
    <text evidence="2">The sequence shown here is derived from an EMBL/GenBank/DDBJ whole genome shotgun (WGS) entry which is preliminary data.</text>
</comment>
<organism evidence="2 3">
    <name type="scientific">Amycolatopsis echigonensis</name>
    <dbReference type="NCBI Taxonomy" id="2576905"/>
    <lineage>
        <taxon>Bacteria</taxon>
        <taxon>Bacillati</taxon>
        <taxon>Actinomycetota</taxon>
        <taxon>Actinomycetes</taxon>
        <taxon>Pseudonocardiales</taxon>
        <taxon>Pseudonocardiaceae</taxon>
        <taxon>Amycolatopsis</taxon>
    </lineage>
</organism>
<dbReference type="InterPro" id="IPR036390">
    <property type="entry name" value="WH_DNA-bd_sf"/>
</dbReference>
<sequence length="248" mass="26267">MSEQTLTDPALTPPLGESRGRVLGALRASGAPAGVQDIAERVGLHPNTVRFHLDGLVAGGFAKRQAEGRTQPGRPRAVYLAAAADAPVGQRSYRLLAEMLTSVVLDILPEPGEAAETTGEAWGHYLAERPAPSRRVDAAEGVRRLSTVLADAGFAPDTVDRGDWPVIALRHCPFGEVAEQHQNVVCSLHLGLLRGVLSEVRAPLLADRLEPFAEPSLCMAYLKPVSGDAARTGRGPGHDADRRSGSGR</sequence>
<dbReference type="AlphaFoldDB" id="A0A2N3X1D4"/>
<feature type="compositionally biased region" description="Basic and acidic residues" evidence="1">
    <location>
        <begin position="236"/>
        <end position="248"/>
    </location>
</feature>
<dbReference type="Proteomes" id="UP000233750">
    <property type="component" value="Unassembled WGS sequence"/>
</dbReference>
<protein>
    <submittedName>
        <fullName evidence="2">ArsR family transcriptional regulator</fullName>
    </submittedName>
</protein>
<dbReference type="InterPro" id="IPR036388">
    <property type="entry name" value="WH-like_DNA-bd_sf"/>
</dbReference>
<keyword evidence="3" id="KW-1185">Reference proteome</keyword>